<feature type="region of interest" description="Disordered" evidence="1">
    <location>
        <begin position="57"/>
        <end position="141"/>
    </location>
</feature>
<evidence type="ECO:0000256" key="1">
    <source>
        <dbReference type="SAM" id="MobiDB-lite"/>
    </source>
</evidence>
<dbReference type="AlphaFoldDB" id="A0A183FRY6"/>
<reference evidence="2 3" key="1">
    <citation type="submission" date="2018-11" db="EMBL/GenBank/DDBJ databases">
        <authorList>
            <consortium name="Pathogen Informatics"/>
        </authorList>
    </citation>
    <scope>NUCLEOTIDE SEQUENCE [LARGE SCALE GENOMIC DNA]</scope>
</reference>
<dbReference type="WBParaSite" id="HPBE_0001064401-mRNA-1">
    <property type="protein sequence ID" value="HPBE_0001064401-mRNA-1"/>
    <property type="gene ID" value="HPBE_0001064401"/>
</dbReference>
<keyword evidence="3" id="KW-1185">Reference proteome</keyword>
<evidence type="ECO:0000313" key="4">
    <source>
        <dbReference type="WBParaSite" id="HPBE_0001064401-mRNA-1"/>
    </source>
</evidence>
<feature type="compositionally biased region" description="Basic and acidic residues" evidence="1">
    <location>
        <begin position="74"/>
        <end position="88"/>
    </location>
</feature>
<accession>A0A183FRY6</accession>
<accession>A0A3P8A4I5</accession>
<dbReference type="Proteomes" id="UP000050761">
    <property type="component" value="Unassembled WGS sequence"/>
</dbReference>
<dbReference type="EMBL" id="UZAH01026831">
    <property type="protein sequence ID" value="VDO85823.1"/>
    <property type="molecule type" value="Genomic_DNA"/>
</dbReference>
<organism evidence="3 4">
    <name type="scientific">Heligmosomoides polygyrus</name>
    <name type="common">Parasitic roundworm</name>
    <dbReference type="NCBI Taxonomy" id="6339"/>
    <lineage>
        <taxon>Eukaryota</taxon>
        <taxon>Metazoa</taxon>
        <taxon>Ecdysozoa</taxon>
        <taxon>Nematoda</taxon>
        <taxon>Chromadorea</taxon>
        <taxon>Rhabditida</taxon>
        <taxon>Rhabditina</taxon>
        <taxon>Rhabditomorpha</taxon>
        <taxon>Strongyloidea</taxon>
        <taxon>Heligmosomidae</taxon>
        <taxon>Heligmosomoides</taxon>
    </lineage>
</organism>
<evidence type="ECO:0000313" key="3">
    <source>
        <dbReference type="Proteomes" id="UP000050761"/>
    </source>
</evidence>
<reference evidence="4" key="2">
    <citation type="submission" date="2019-09" db="UniProtKB">
        <authorList>
            <consortium name="WormBaseParasite"/>
        </authorList>
    </citation>
    <scope>IDENTIFICATION</scope>
</reference>
<gene>
    <name evidence="2" type="ORF">HPBE_LOCUS10645</name>
</gene>
<sequence>MFDVALVGPSNELSSAFHGRPTIPAALSSAFMKEAPRNFFPHLKTCRAIAAPRLRTGAKPADGLPAPTAAGGHMEQREESPTDGDDVRVVPTWPGGREIQLAVKPPPLQLLQTVTTKRRSTRRAGAGVRRRTNWRTPADAN</sequence>
<feature type="compositionally biased region" description="Basic residues" evidence="1">
    <location>
        <begin position="116"/>
        <end position="133"/>
    </location>
</feature>
<protein>
    <submittedName>
        <fullName evidence="2 4">Uncharacterized protein</fullName>
    </submittedName>
</protein>
<evidence type="ECO:0000313" key="2">
    <source>
        <dbReference type="EMBL" id="VDO85823.1"/>
    </source>
</evidence>
<proteinExistence type="predicted"/>
<name>A0A183FRY6_HELPZ</name>